<dbReference type="EMBL" id="HACG01046245">
    <property type="protein sequence ID" value="CEK93110.1"/>
    <property type="molecule type" value="Transcribed_RNA"/>
</dbReference>
<reference evidence="1" key="1">
    <citation type="submission" date="2014-12" db="EMBL/GenBank/DDBJ databases">
        <title>Insight into the proteome of Arion vulgaris.</title>
        <authorList>
            <person name="Aradska J."/>
            <person name="Bulat T."/>
            <person name="Smidak R."/>
            <person name="Sarate P."/>
            <person name="Gangsoo J."/>
            <person name="Sialana F."/>
            <person name="Bilban M."/>
            <person name="Lubec G."/>
        </authorList>
    </citation>
    <scope>NUCLEOTIDE SEQUENCE</scope>
    <source>
        <tissue evidence="1">Skin</tissue>
    </source>
</reference>
<evidence type="ECO:0000313" key="1">
    <source>
        <dbReference type="EMBL" id="CEK93110.1"/>
    </source>
</evidence>
<organism evidence="1">
    <name type="scientific">Arion vulgaris</name>
    <dbReference type="NCBI Taxonomy" id="1028688"/>
    <lineage>
        <taxon>Eukaryota</taxon>
        <taxon>Metazoa</taxon>
        <taxon>Spiralia</taxon>
        <taxon>Lophotrochozoa</taxon>
        <taxon>Mollusca</taxon>
        <taxon>Gastropoda</taxon>
        <taxon>Heterobranchia</taxon>
        <taxon>Euthyneura</taxon>
        <taxon>Panpulmonata</taxon>
        <taxon>Eupulmonata</taxon>
        <taxon>Stylommatophora</taxon>
        <taxon>Helicina</taxon>
        <taxon>Arionoidea</taxon>
        <taxon>Arionidae</taxon>
        <taxon>Arion</taxon>
    </lineage>
</organism>
<gene>
    <name evidence="1" type="primary">ORF192092</name>
</gene>
<feature type="non-terminal residue" evidence="1">
    <location>
        <position position="1"/>
    </location>
</feature>
<accession>A0A0B7BLU6</accession>
<name>A0A0B7BLU6_9EUPU</name>
<protein>
    <submittedName>
        <fullName evidence="1">Uncharacterized protein</fullName>
    </submittedName>
</protein>
<proteinExistence type="predicted"/>
<sequence length="50" mass="5662">QSTSCSPVHHTYTNEVKHGPINEAYKASYGELTKKLQLICSFIETTYLMV</sequence>
<dbReference type="AlphaFoldDB" id="A0A0B7BLU6"/>